<accession>A0A369K7Q1</accession>
<dbReference type="SUPFAM" id="SSF81383">
    <property type="entry name" value="F-box domain"/>
    <property type="match status" value="1"/>
</dbReference>
<evidence type="ECO:0000313" key="3">
    <source>
        <dbReference type="Proteomes" id="UP000076154"/>
    </source>
</evidence>
<dbReference type="PROSITE" id="PS50181">
    <property type="entry name" value="FBOX"/>
    <property type="match status" value="1"/>
</dbReference>
<dbReference type="AlphaFoldDB" id="A0A369K7Q1"/>
<proteinExistence type="predicted"/>
<dbReference type="Gene3D" id="1.20.1280.50">
    <property type="match status" value="1"/>
</dbReference>
<reference evidence="2" key="1">
    <citation type="submission" date="2018-04" db="EMBL/GenBank/DDBJ databases">
        <title>Whole genome sequencing of Hypsizygus marmoreus.</title>
        <authorList>
            <person name="Choi I.-G."/>
            <person name="Min B."/>
            <person name="Kim J.-G."/>
            <person name="Kim S."/>
            <person name="Oh Y.-L."/>
            <person name="Kong W.-S."/>
            <person name="Park H."/>
            <person name="Jeong J."/>
            <person name="Song E.-S."/>
        </authorList>
    </citation>
    <scope>NUCLEOTIDE SEQUENCE [LARGE SCALE GENOMIC DNA]</scope>
    <source>
        <strain evidence="2">51987-8</strain>
    </source>
</reference>
<dbReference type="InterPro" id="IPR036047">
    <property type="entry name" value="F-box-like_dom_sf"/>
</dbReference>
<name>A0A369K7Q1_HYPMA</name>
<dbReference type="InterPro" id="IPR001810">
    <property type="entry name" value="F-box_dom"/>
</dbReference>
<sequence length="465" mass="52929">MPSPTVDTIPDLPIEIYQHIFRYLDTEDLLTLRFVCAGFHEYAFVILINRHRGFLQRYIDYLAAVAFGNFNHDTQTTRLGMDALNTSIMHCVASLGQISEADFTVLKHFIALSANLVHFRFDSLPRDEGESQATHLHFTRGLLLAFAGSRSHTRVPSILVLSPTYGFVRSRRRAYGYPNMDIHAAVDSDPPPATEAQKAQIKRDLSHVIDVMEPKSLQMYTLELPSTFDRHILVVENHEDIQQLNISTEVVPQAMWENLLRYMNLPRLTAVHVQRDLNLPMSVLTQFLWRHPNITQLTLKQGSISPPITGWPPLEHLKELEASLWFVKKILVGVDLGVLRALRIGGAVSIAAGEPAETLRYEGGFDFRILDDVLHGLANSALTMLEIMIPGRSVSRGWLWASARESEPRLMNVERALVYTDYAFTLEVFDLLKIWMKCRFPEMECKDMPDRKGLVAQSRTHMQLS</sequence>
<feature type="domain" description="F-box" evidence="1">
    <location>
        <begin position="6"/>
        <end position="57"/>
    </location>
</feature>
<dbReference type="SMART" id="SM00256">
    <property type="entry name" value="FBOX"/>
    <property type="match status" value="1"/>
</dbReference>
<gene>
    <name evidence="2" type="ORF">Hypma_005021</name>
</gene>
<dbReference type="CDD" id="cd09917">
    <property type="entry name" value="F-box_SF"/>
    <property type="match status" value="1"/>
</dbReference>
<protein>
    <recommendedName>
        <fullName evidence="1">F-box domain-containing protein</fullName>
    </recommendedName>
</protein>
<evidence type="ECO:0000313" key="2">
    <source>
        <dbReference type="EMBL" id="RDB26906.1"/>
    </source>
</evidence>
<dbReference type="EMBL" id="LUEZ02000021">
    <property type="protein sequence ID" value="RDB26906.1"/>
    <property type="molecule type" value="Genomic_DNA"/>
</dbReference>
<evidence type="ECO:0000259" key="1">
    <source>
        <dbReference type="PROSITE" id="PS50181"/>
    </source>
</evidence>
<dbReference type="Proteomes" id="UP000076154">
    <property type="component" value="Unassembled WGS sequence"/>
</dbReference>
<comment type="caution">
    <text evidence="2">The sequence shown here is derived from an EMBL/GenBank/DDBJ whole genome shotgun (WGS) entry which is preliminary data.</text>
</comment>
<organism evidence="2 3">
    <name type="scientific">Hypsizygus marmoreus</name>
    <name type="common">White beech mushroom</name>
    <name type="synonym">Agaricus marmoreus</name>
    <dbReference type="NCBI Taxonomy" id="39966"/>
    <lineage>
        <taxon>Eukaryota</taxon>
        <taxon>Fungi</taxon>
        <taxon>Dikarya</taxon>
        <taxon>Basidiomycota</taxon>
        <taxon>Agaricomycotina</taxon>
        <taxon>Agaricomycetes</taxon>
        <taxon>Agaricomycetidae</taxon>
        <taxon>Agaricales</taxon>
        <taxon>Tricholomatineae</taxon>
        <taxon>Lyophyllaceae</taxon>
        <taxon>Hypsizygus</taxon>
    </lineage>
</organism>
<dbReference type="InParanoid" id="A0A369K7Q1"/>
<keyword evidence="3" id="KW-1185">Reference proteome</keyword>
<dbReference type="Pfam" id="PF12937">
    <property type="entry name" value="F-box-like"/>
    <property type="match status" value="1"/>
</dbReference>